<dbReference type="InterPro" id="IPR002052">
    <property type="entry name" value="DNA_methylase_N6_adenine_CS"/>
</dbReference>
<protein>
    <recommendedName>
        <fullName evidence="4">Methyltransferase</fullName>
        <ecNumber evidence="4">2.1.1.-</ecNumber>
    </recommendedName>
</protein>
<evidence type="ECO:0000256" key="2">
    <source>
        <dbReference type="ARBA" id="ARBA00022603"/>
    </source>
</evidence>
<gene>
    <name evidence="7" type="ORF">SAMN02982985_03804</name>
</gene>
<evidence type="ECO:0000256" key="3">
    <source>
        <dbReference type="ARBA" id="ARBA00022679"/>
    </source>
</evidence>
<evidence type="ECO:0000256" key="4">
    <source>
        <dbReference type="RuleBase" id="RU362026"/>
    </source>
</evidence>
<name>A0A1I4Q8H6_9BURK</name>
<evidence type="ECO:0000256" key="5">
    <source>
        <dbReference type="SAM" id="MobiDB-lite"/>
    </source>
</evidence>
<dbReference type="EMBL" id="FOTW01000018">
    <property type="protein sequence ID" value="SFM36086.1"/>
    <property type="molecule type" value="Genomic_DNA"/>
</dbReference>
<organism evidence="7 8">
    <name type="scientific">Rugamonas rubra</name>
    <dbReference type="NCBI Taxonomy" id="758825"/>
    <lineage>
        <taxon>Bacteria</taxon>
        <taxon>Pseudomonadati</taxon>
        <taxon>Pseudomonadota</taxon>
        <taxon>Betaproteobacteria</taxon>
        <taxon>Burkholderiales</taxon>
        <taxon>Oxalobacteraceae</taxon>
        <taxon>Telluria group</taxon>
        <taxon>Rugamonas</taxon>
    </lineage>
</organism>
<evidence type="ECO:0000259" key="6">
    <source>
        <dbReference type="Pfam" id="PF01555"/>
    </source>
</evidence>
<dbReference type="Proteomes" id="UP000199470">
    <property type="component" value="Unassembled WGS sequence"/>
</dbReference>
<accession>A0A1I4Q8H6</accession>
<reference evidence="7 8" key="1">
    <citation type="submission" date="2016-10" db="EMBL/GenBank/DDBJ databases">
        <authorList>
            <person name="de Groot N.N."/>
        </authorList>
    </citation>
    <scope>NUCLEOTIDE SEQUENCE [LARGE SCALE GENOMIC DNA]</scope>
    <source>
        <strain evidence="7 8">ATCC 43154</strain>
    </source>
</reference>
<feature type="compositionally biased region" description="Low complexity" evidence="5">
    <location>
        <begin position="327"/>
        <end position="340"/>
    </location>
</feature>
<dbReference type="AlphaFoldDB" id="A0A1I4Q8H6"/>
<dbReference type="EC" id="2.1.1.-" evidence="4"/>
<dbReference type="STRING" id="758825.SAMN02982985_03804"/>
<evidence type="ECO:0000313" key="7">
    <source>
        <dbReference type="EMBL" id="SFM36086.1"/>
    </source>
</evidence>
<feature type="compositionally biased region" description="Basic and acidic residues" evidence="5">
    <location>
        <begin position="352"/>
        <end position="361"/>
    </location>
</feature>
<dbReference type="GO" id="GO:0032259">
    <property type="term" value="P:methylation"/>
    <property type="evidence" value="ECO:0007669"/>
    <property type="project" value="UniProtKB-KW"/>
</dbReference>
<evidence type="ECO:0000256" key="1">
    <source>
        <dbReference type="ARBA" id="ARBA00006594"/>
    </source>
</evidence>
<dbReference type="GO" id="GO:0003677">
    <property type="term" value="F:DNA binding"/>
    <property type="evidence" value="ECO:0007669"/>
    <property type="project" value="InterPro"/>
</dbReference>
<evidence type="ECO:0000313" key="8">
    <source>
        <dbReference type="Proteomes" id="UP000199470"/>
    </source>
</evidence>
<dbReference type="GO" id="GO:0008170">
    <property type="term" value="F:N-methyltransferase activity"/>
    <property type="evidence" value="ECO:0007669"/>
    <property type="project" value="InterPro"/>
</dbReference>
<dbReference type="Gene3D" id="3.40.50.150">
    <property type="entry name" value="Vaccinia Virus protein VP39"/>
    <property type="match status" value="1"/>
</dbReference>
<dbReference type="SUPFAM" id="SSF53335">
    <property type="entry name" value="S-adenosyl-L-methionine-dependent methyltransferases"/>
    <property type="match status" value="1"/>
</dbReference>
<proteinExistence type="inferred from homology"/>
<feature type="region of interest" description="Disordered" evidence="5">
    <location>
        <begin position="327"/>
        <end position="361"/>
    </location>
</feature>
<dbReference type="InterPro" id="IPR001091">
    <property type="entry name" value="RM_Methyltransferase"/>
</dbReference>
<dbReference type="InterPro" id="IPR002941">
    <property type="entry name" value="DNA_methylase_N4/N6"/>
</dbReference>
<dbReference type="Pfam" id="PF01555">
    <property type="entry name" value="N6_N4_Mtase"/>
    <property type="match status" value="1"/>
</dbReference>
<comment type="similarity">
    <text evidence="1 4">Belongs to the N(4)/N(6)-methyltransferase family.</text>
</comment>
<dbReference type="PROSITE" id="PS00092">
    <property type="entry name" value="N6_MTASE"/>
    <property type="match status" value="1"/>
</dbReference>
<keyword evidence="8" id="KW-1185">Reference proteome</keyword>
<sequence length="361" mass="39735">MSDWLNQVFCEDALAGLARIPDGSIDLILTDPPYNLGKDYGNASDQQTVEEYLRWTEQWIAAALPKLKPNGSLYIFLTWRFSPEIFVMLKKRMTMMNEIIWDRRVPSMGGSVRSYSSVHDTIGFFVGRKDYYFDLDAVRIPYDAETKKARSRSIFIGAKWLEMGYNPKDLWSVSRLHREHPERADHPTQKPLEIIERMLKASCPPDGVVLDLFMGSGTTAIAARRCGRNFVGFELNPEYCAIIQSRLADTDAEALAEPAPAKKRAAVKRAAKPAMKKAVAKKAVAKKLVEKVVAKVAATSAKAAPKPRAKVAAEAAPIMAAKAASKTASKAASKAASKPPADTPAKRSRRAVKAEPAETIA</sequence>
<keyword evidence="3 7" id="KW-0808">Transferase</keyword>
<dbReference type="InterPro" id="IPR029063">
    <property type="entry name" value="SAM-dependent_MTases_sf"/>
</dbReference>
<dbReference type="PRINTS" id="PR00508">
    <property type="entry name" value="S21N4MTFRASE"/>
</dbReference>
<feature type="domain" description="DNA methylase N-4/N-6" evidence="6">
    <location>
        <begin position="25"/>
        <end position="244"/>
    </location>
</feature>
<keyword evidence="2 7" id="KW-0489">Methyltransferase</keyword>